<dbReference type="InterPro" id="IPR046698">
    <property type="entry name" value="PedC-like"/>
</dbReference>
<evidence type="ECO:0000313" key="2">
    <source>
        <dbReference type="EMBL" id="MCS4487504.1"/>
    </source>
</evidence>
<dbReference type="RefSeq" id="WP_259136598.1">
    <property type="nucleotide sequence ID" value="NZ_JANUXX010000001.1"/>
</dbReference>
<dbReference type="EMBL" id="JANUXX010000001">
    <property type="protein sequence ID" value="MCS4487504.1"/>
    <property type="molecule type" value="Genomic_DNA"/>
</dbReference>
<evidence type="ECO:0000313" key="3">
    <source>
        <dbReference type="Proteomes" id="UP001206548"/>
    </source>
</evidence>
<dbReference type="Pfam" id="PF20207">
    <property type="entry name" value="DUF6568"/>
    <property type="match status" value="1"/>
</dbReference>
<feature type="transmembrane region" description="Helical" evidence="1">
    <location>
        <begin position="6"/>
        <end position="26"/>
    </location>
</feature>
<protein>
    <submittedName>
        <fullName evidence="2">Thioredoxin family protein</fullName>
    </submittedName>
</protein>
<keyword evidence="3" id="KW-1185">Reference proteome</keyword>
<reference evidence="2 3" key="1">
    <citation type="journal article" date="2023" name="Int. J. Syst. Evol. Microbiol.">
        <title>Streptococcus sciuri sp. nov., Staphylococcus marylandisciuri sp. nov. and Staphylococcus americanisciuri sp. nov., isolated from faeces of eastern grey squirrel (Sciurus carolinensis).</title>
        <authorList>
            <person name="Volokhov D.V."/>
            <person name="Zagorodnyaya T.A."/>
            <person name="Furtak V.A."/>
            <person name="Nattanmai G."/>
            <person name="Randall L."/>
            <person name="Jose S."/>
            <person name="Gao Y."/>
            <person name="Eisenberg T."/>
            <person name="Delmonte P."/>
            <person name="Blom J."/>
            <person name="Mitchell K.K."/>
        </authorList>
    </citation>
    <scope>NUCLEOTIDE SEQUENCE [LARGE SCALE GENOMIC DNA]</scope>
    <source>
        <strain evidence="2 3">SQ9-PEA</strain>
    </source>
</reference>
<dbReference type="SUPFAM" id="SSF52833">
    <property type="entry name" value="Thioredoxin-like"/>
    <property type="match status" value="1"/>
</dbReference>
<keyword evidence="1" id="KW-0812">Transmembrane</keyword>
<dbReference type="InterPro" id="IPR036249">
    <property type="entry name" value="Thioredoxin-like_sf"/>
</dbReference>
<evidence type="ECO:0000256" key="1">
    <source>
        <dbReference type="SAM" id="Phobius"/>
    </source>
</evidence>
<dbReference type="Proteomes" id="UP001206548">
    <property type="component" value="Unassembled WGS sequence"/>
</dbReference>
<keyword evidence="1" id="KW-0472">Membrane</keyword>
<name>A0ABT2F4V7_9STRE</name>
<comment type="caution">
    <text evidence="2">The sequence shown here is derived from an EMBL/GenBank/DDBJ whole genome shotgun (WGS) entry which is preliminary data.</text>
</comment>
<sequence length="130" mass="14953">MKRTIFQIFSGIVIISFVGFIVFIHLNSLRPSFSTLKDNSINSLEEGEILYYGSSSCEVCQEFNKILKEFQDETHTKIYYWDATNLNTVKKAAEVKVYNTPSIIIIVNNKIKIAQGYQNLEELKQFVEGD</sequence>
<gene>
    <name evidence="2" type="ORF">NXS10_00715</name>
</gene>
<organism evidence="2 3">
    <name type="scientific">Streptococcus sciuri</name>
    <dbReference type="NCBI Taxonomy" id="2973939"/>
    <lineage>
        <taxon>Bacteria</taxon>
        <taxon>Bacillati</taxon>
        <taxon>Bacillota</taxon>
        <taxon>Bacilli</taxon>
        <taxon>Lactobacillales</taxon>
        <taxon>Streptococcaceae</taxon>
        <taxon>Streptococcus</taxon>
    </lineage>
</organism>
<keyword evidence="1" id="KW-1133">Transmembrane helix</keyword>
<dbReference type="Gene3D" id="3.40.30.10">
    <property type="entry name" value="Glutaredoxin"/>
    <property type="match status" value="1"/>
</dbReference>
<proteinExistence type="predicted"/>
<accession>A0ABT2F4V7</accession>